<keyword evidence="2" id="KW-1185">Reference proteome</keyword>
<gene>
    <name evidence="1" type="ORF">PFJ87_01g01670</name>
</gene>
<reference evidence="1 2" key="1">
    <citation type="submission" date="2023-02" db="EMBL/GenBank/DDBJ databases">
        <title>Encephalitozoon hellem ATCC 50451 complete genome.</title>
        <authorList>
            <person name="Mascarenhas dos Santos A.C."/>
            <person name="Julian A.T."/>
            <person name="Pombert J.-F."/>
        </authorList>
    </citation>
    <scope>NUCLEOTIDE SEQUENCE [LARGE SCALE GENOMIC DNA]</scope>
    <source>
        <strain evidence="1 2">ATCC 50451</strain>
    </source>
</reference>
<name>A0ABY8CGC6_ENCHE</name>
<organism evidence="1 2">
    <name type="scientific">Encephalitozoon hellem</name>
    <name type="common">Microsporidian parasite</name>
    <dbReference type="NCBI Taxonomy" id="27973"/>
    <lineage>
        <taxon>Eukaryota</taxon>
        <taxon>Fungi</taxon>
        <taxon>Fungi incertae sedis</taxon>
        <taxon>Microsporidia</taxon>
        <taxon>Unikaryonidae</taxon>
        <taxon>Encephalitozoon</taxon>
    </lineage>
</organism>
<proteinExistence type="predicted"/>
<accession>A0ABY8CGC6</accession>
<dbReference type="Proteomes" id="UP001217963">
    <property type="component" value="Chromosome I"/>
</dbReference>
<evidence type="ECO:0000313" key="2">
    <source>
        <dbReference type="Proteomes" id="UP001217963"/>
    </source>
</evidence>
<evidence type="ECO:0000313" key="1">
    <source>
        <dbReference type="EMBL" id="WEL37913.1"/>
    </source>
</evidence>
<dbReference type="EMBL" id="CP119062">
    <property type="protein sequence ID" value="WEL37913.1"/>
    <property type="molecule type" value="Genomic_DNA"/>
</dbReference>
<sequence length="49" mass="5659">MDYSSKVEVIEEASLVTEEAKEMVRKFILNNDSLEGIQILQLEEFLNNV</sequence>
<protein>
    <submittedName>
        <fullName evidence="1">Uncharacterized protein</fullName>
    </submittedName>
</protein>